<accession>A0ABN1AV27</accession>
<organism evidence="1 2">
    <name type="scientific">Salinibacillus aidingensis</name>
    <dbReference type="NCBI Taxonomy" id="237684"/>
    <lineage>
        <taxon>Bacteria</taxon>
        <taxon>Bacillati</taxon>
        <taxon>Bacillota</taxon>
        <taxon>Bacilli</taxon>
        <taxon>Bacillales</taxon>
        <taxon>Bacillaceae</taxon>
        <taxon>Salinibacillus</taxon>
    </lineage>
</organism>
<dbReference type="Proteomes" id="UP001500880">
    <property type="component" value="Unassembled WGS sequence"/>
</dbReference>
<protein>
    <submittedName>
        <fullName evidence="1">Uncharacterized protein</fullName>
    </submittedName>
</protein>
<evidence type="ECO:0000313" key="1">
    <source>
        <dbReference type="EMBL" id="GAA0484448.1"/>
    </source>
</evidence>
<proteinExistence type="predicted"/>
<comment type="caution">
    <text evidence="1">The sequence shown here is derived from an EMBL/GenBank/DDBJ whole genome shotgun (WGS) entry which is preliminary data.</text>
</comment>
<gene>
    <name evidence="1" type="ORF">GCM10008986_07160</name>
</gene>
<name>A0ABN1AV27_9BACI</name>
<dbReference type="EMBL" id="BAAADO010000001">
    <property type="protein sequence ID" value="GAA0484448.1"/>
    <property type="molecule type" value="Genomic_DNA"/>
</dbReference>
<evidence type="ECO:0000313" key="2">
    <source>
        <dbReference type="Proteomes" id="UP001500880"/>
    </source>
</evidence>
<reference evidence="1 2" key="1">
    <citation type="journal article" date="2019" name="Int. J. Syst. Evol. Microbiol.">
        <title>The Global Catalogue of Microorganisms (GCM) 10K type strain sequencing project: providing services to taxonomists for standard genome sequencing and annotation.</title>
        <authorList>
            <consortium name="The Broad Institute Genomics Platform"/>
            <consortium name="The Broad Institute Genome Sequencing Center for Infectious Disease"/>
            <person name="Wu L."/>
            <person name="Ma J."/>
        </authorList>
    </citation>
    <scope>NUCLEOTIDE SEQUENCE [LARGE SCALE GENOMIC DNA]</scope>
    <source>
        <strain evidence="1 2">JCM 12389</strain>
    </source>
</reference>
<keyword evidence="2" id="KW-1185">Reference proteome</keyword>
<sequence length="55" mass="6441">MALDVLKLVPLKFREEGTTIVPKSRQPYNVWVKKFALLYGKGIREDVLNVRKRLL</sequence>